<dbReference type="Gene3D" id="3.40.220.10">
    <property type="entry name" value="Leucine Aminopeptidase, subunit E, domain 1"/>
    <property type="match status" value="1"/>
</dbReference>
<dbReference type="PATRIC" id="fig|1423718.3.peg.33"/>
<dbReference type="InterPro" id="IPR019734">
    <property type="entry name" value="TPR_rpt"/>
</dbReference>
<dbReference type="SUPFAM" id="SSF52949">
    <property type="entry name" value="Macro domain-like"/>
    <property type="match status" value="1"/>
</dbReference>
<feature type="repeat" description="TPR" evidence="1">
    <location>
        <begin position="275"/>
        <end position="308"/>
    </location>
</feature>
<dbReference type="AlphaFoldDB" id="A0A0R2AAD6"/>
<dbReference type="Gene3D" id="1.25.40.10">
    <property type="entry name" value="Tetratricopeptide repeat domain"/>
    <property type="match status" value="1"/>
</dbReference>
<organism evidence="3 4">
    <name type="scientific">Ligilactobacillus agilis DSM 20509</name>
    <dbReference type="NCBI Taxonomy" id="1423718"/>
    <lineage>
        <taxon>Bacteria</taxon>
        <taxon>Bacillati</taxon>
        <taxon>Bacillota</taxon>
        <taxon>Bacilli</taxon>
        <taxon>Lactobacillales</taxon>
        <taxon>Lactobacillaceae</taxon>
        <taxon>Ligilactobacillus</taxon>
    </lineage>
</organism>
<accession>A0A0R2AAD6</accession>
<dbReference type="PROSITE" id="PS51154">
    <property type="entry name" value="MACRO"/>
    <property type="match status" value="1"/>
</dbReference>
<evidence type="ECO:0000259" key="2">
    <source>
        <dbReference type="PROSITE" id="PS51154"/>
    </source>
</evidence>
<proteinExistence type="predicted"/>
<dbReference type="PANTHER" id="PTHR11106">
    <property type="entry name" value="GANGLIOSIDE INDUCED DIFFERENTIATION ASSOCIATED PROTEIN 2-RELATED"/>
    <property type="match status" value="1"/>
</dbReference>
<dbReference type="EMBL" id="AYYP01000043">
    <property type="protein sequence ID" value="KRM64103.1"/>
    <property type="molecule type" value="Genomic_DNA"/>
</dbReference>
<comment type="caution">
    <text evidence="3">The sequence shown here is derived from an EMBL/GenBank/DDBJ whole genome shotgun (WGS) entry which is preliminary data.</text>
</comment>
<dbReference type="PROSITE" id="PS50005">
    <property type="entry name" value="TPR"/>
    <property type="match status" value="1"/>
</dbReference>
<name>A0A0R2AAD6_9LACO</name>
<dbReference type="PANTHER" id="PTHR11106:SF27">
    <property type="entry name" value="MACRO DOMAIN-CONTAINING PROTEIN"/>
    <property type="match status" value="1"/>
</dbReference>
<evidence type="ECO:0000313" key="4">
    <source>
        <dbReference type="Proteomes" id="UP000051008"/>
    </source>
</evidence>
<dbReference type="NCBIfam" id="NF001664">
    <property type="entry name" value="PRK00431.1-6"/>
    <property type="match status" value="1"/>
</dbReference>
<dbReference type="InterPro" id="IPR011990">
    <property type="entry name" value="TPR-like_helical_dom_sf"/>
</dbReference>
<gene>
    <name evidence="3" type="ORF">FC14_GL000031</name>
</gene>
<dbReference type="InterPro" id="IPR002589">
    <property type="entry name" value="Macro_dom"/>
</dbReference>
<dbReference type="Proteomes" id="UP000051008">
    <property type="component" value="Unassembled WGS sequence"/>
</dbReference>
<dbReference type="InterPro" id="IPR043472">
    <property type="entry name" value="Macro_dom-like"/>
</dbReference>
<dbReference type="Pfam" id="PF08238">
    <property type="entry name" value="Sel1"/>
    <property type="match status" value="4"/>
</dbReference>
<evidence type="ECO:0000256" key="1">
    <source>
        <dbReference type="PROSITE-ProRule" id="PRU00339"/>
    </source>
</evidence>
<keyword evidence="1" id="KW-0802">TPR repeat</keyword>
<dbReference type="SMART" id="SM00671">
    <property type="entry name" value="SEL1"/>
    <property type="match status" value="3"/>
</dbReference>
<keyword evidence="4" id="KW-1185">Reference proteome</keyword>
<dbReference type="SMART" id="SM00506">
    <property type="entry name" value="A1pp"/>
    <property type="match status" value="1"/>
</dbReference>
<protein>
    <submittedName>
        <fullName evidence="3">Appr-1-p processing protein</fullName>
    </submittedName>
</protein>
<evidence type="ECO:0000313" key="3">
    <source>
        <dbReference type="EMBL" id="KRM64103.1"/>
    </source>
</evidence>
<dbReference type="SUPFAM" id="SSF81901">
    <property type="entry name" value="HCP-like"/>
    <property type="match status" value="1"/>
</dbReference>
<dbReference type="CDD" id="cd02908">
    <property type="entry name" value="Macro_OAADPr_deacetylase"/>
    <property type="match status" value="1"/>
</dbReference>
<feature type="domain" description="Macro" evidence="2">
    <location>
        <begin position="445"/>
        <end position="626"/>
    </location>
</feature>
<reference evidence="3 4" key="1">
    <citation type="journal article" date="2015" name="Genome Announc.">
        <title>Expanding the biotechnology potential of lactobacilli through comparative genomics of 213 strains and associated genera.</title>
        <authorList>
            <person name="Sun Z."/>
            <person name="Harris H.M."/>
            <person name="McCann A."/>
            <person name="Guo C."/>
            <person name="Argimon S."/>
            <person name="Zhang W."/>
            <person name="Yang X."/>
            <person name="Jeffery I.B."/>
            <person name="Cooney J.C."/>
            <person name="Kagawa T.F."/>
            <person name="Liu W."/>
            <person name="Song Y."/>
            <person name="Salvetti E."/>
            <person name="Wrobel A."/>
            <person name="Rasinkangas P."/>
            <person name="Parkhill J."/>
            <person name="Rea M.C."/>
            <person name="O'Sullivan O."/>
            <person name="Ritari J."/>
            <person name="Douillard F.P."/>
            <person name="Paul Ross R."/>
            <person name="Yang R."/>
            <person name="Briner A.E."/>
            <person name="Felis G.E."/>
            <person name="de Vos W.M."/>
            <person name="Barrangou R."/>
            <person name="Klaenhammer T.R."/>
            <person name="Caufield P.W."/>
            <person name="Cui Y."/>
            <person name="Zhang H."/>
            <person name="O'Toole P.W."/>
        </authorList>
    </citation>
    <scope>NUCLEOTIDE SEQUENCE [LARGE SCALE GENOMIC DNA]</scope>
    <source>
        <strain evidence="3 4">DSM 20509</strain>
    </source>
</reference>
<sequence>MEKLALPVGTFYLEADGQRHDFTVKELTEETNEYLAKSERPPIEKCYLLRPNLPAEFSYRQLLLRAEWADLDVSFDDNLSDEFFCGASWFVASKVVGLVSRVDNGELDDHVASGQGSLIPLAYVDVDERFRADLNFLIVYQSQSAYQADELSLFFAADQVCYDVAAPVSNASEVLGPTSYYSYCQVCFHLGQKAYHYLSADESLKEGDLVIVPVGANNNLQVGQVVACANYPATKVPYPLLQTKQVLRRANEAEQLDWWEHQEVTPEGKQPENEAEFYLKLGAQAYSRAEYGLAKEYYQQAVALGSSQAACNLGYIYAYGRLGQPDYEQAFYYFTQAALATNPNGSYKLGDAYFHGQFVAANMEIAFKYYRQAEIFLARDGSDDDLKADIYYRLARAYHQGLGVEANELAALDYINQAQLYSYVDEQAGRFKGAKLRQEITQLQVEVLANLNQVQTKIALTLGDITKQGDVEVIVNAANKSLLGGGGVDGAIHKAAGPQLLAECRQLNGCQTGQAKITGAYNLPNKYVIHTVGPIWNGGAHGEADLLAACYENSLRLAQKTGLKTIAFPAISTGIYRYPLEEASQIALATVQAFVKANPGAFELIKFVLFDQAALDCYYRKLGGLQVEL</sequence>
<dbReference type="InterPro" id="IPR006597">
    <property type="entry name" value="Sel1-like"/>
</dbReference>
<dbReference type="Pfam" id="PF01661">
    <property type="entry name" value="Macro"/>
    <property type="match status" value="1"/>
</dbReference>